<feature type="transmembrane region" description="Helical" evidence="8">
    <location>
        <begin position="189"/>
        <end position="212"/>
    </location>
</feature>
<evidence type="ECO:0000256" key="3">
    <source>
        <dbReference type="ARBA" id="ARBA00022448"/>
    </source>
</evidence>
<dbReference type="GO" id="GO:0005886">
    <property type="term" value="C:plasma membrane"/>
    <property type="evidence" value="ECO:0007669"/>
    <property type="project" value="UniProtKB-SubCell"/>
</dbReference>
<keyword evidence="3" id="KW-0813">Transport</keyword>
<feature type="transmembrane region" description="Helical" evidence="8">
    <location>
        <begin position="329"/>
        <end position="347"/>
    </location>
</feature>
<evidence type="ECO:0000256" key="7">
    <source>
        <dbReference type="ARBA" id="ARBA00023136"/>
    </source>
</evidence>
<dbReference type="GO" id="GO:0022857">
    <property type="term" value="F:transmembrane transporter activity"/>
    <property type="evidence" value="ECO:0007669"/>
    <property type="project" value="InterPro"/>
</dbReference>
<keyword evidence="5 8" id="KW-0812">Transmembrane</keyword>
<proteinExistence type="inferred from homology"/>
<keyword evidence="4" id="KW-1003">Cell membrane</keyword>
<evidence type="ECO:0000256" key="8">
    <source>
        <dbReference type="SAM" id="Phobius"/>
    </source>
</evidence>
<dbReference type="NCBIfam" id="TIGR00842">
    <property type="entry name" value="bcct"/>
    <property type="match status" value="1"/>
</dbReference>
<feature type="transmembrane region" description="Helical" evidence="8">
    <location>
        <begin position="359"/>
        <end position="383"/>
    </location>
</feature>
<feature type="transmembrane region" description="Helical" evidence="8">
    <location>
        <begin position="488"/>
        <end position="508"/>
    </location>
</feature>
<name>A0A368U0J8_9GAMM</name>
<keyword evidence="6 8" id="KW-1133">Transmembrane helix</keyword>
<dbReference type="Pfam" id="PF02028">
    <property type="entry name" value="BCCT"/>
    <property type="match status" value="1"/>
</dbReference>
<feature type="transmembrane region" description="Helical" evidence="8">
    <location>
        <begin position="265"/>
        <end position="285"/>
    </location>
</feature>
<evidence type="ECO:0000313" key="10">
    <source>
        <dbReference type="Proteomes" id="UP000252405"/>
    </source>
</evidence>
<dbReference type="InterPro" id="IPR000060">
    <property type="entry name" value="BCCT_transptr"/>
</dbReference>
<reference evidence="9 10" key="1">
    <citation type="submission" date="2018-07" db="EMBL/GenBank/DDBJ databases">
        <title>Halomonas montanilacus sp. nov., isolated from Lake Pengyan on Tibetan Plateau.</title>
        <authorList>
            <person name="Lu H."/>
            <person name="Xing P."/>
            <person name="Wu Q."/>
        </authorList>
    </citation>
    <scope>NUCLEOTIDE SEQUENCE [LARGE SCALE GENOMIC DNA]</scope>
    <source>
        <strain evidence="9 10">PYC7W</strain>
    </source>
</reference>
<sequence length="532" mass="58087">MVLHSGPFRGVNPLVTLVSVALIAAFIALAILFPQTTTELIDRGRTYVTFYFNWWYVGLAASFLIFLVGLALSKYGSLKLGNDEDKPEFGYFTWFAMLYAAGQGIGIIFWSIAEPIMHLSHGTPFSSAVGDGEAADVAMRLAYFHWGLNAWAIYCIVALSLALMAYRYGKPLSIRYTLYPILGERVNGWIGNLIDIIAVFATLFGIATSLGLGVQQINAGLNYLWGVPVSSLVQVALIGVITVLALISVLTGLKRGIKYLSQANMWLTFLLLAFFFIFGPTRYIIGGFLDSMGDYLRTVIPLSFYTGSNATAANGVDSWQDSWQGWWTVFYWGWWMSWAPFVGVFVARVSKGRTIREFIFGVVGVSSLLSFVWLSAYGGTALFEELFGSGGISDAVSNDVSLALYATFSAMDLGIVGVLAGFFGTILVATYFITSSDSGTLVITTILSEGDPHPLSRHRIFWGVMEGGIAAVLLLVGGTWALSTLQTAAILSALPFSVIMVLMAFSILRAVQQDSFFREQYSLKSIPEGKSR</sequence>
<accession>A0A368U0J8</accession>
<dbReference type="PANTHER" id="PTHR30047:SF7">
    <property type="entry name" value="HIGH-AFFINITY CHOLINE TRANSPORT PROTEIN"/>
    <property type="match status" value="1"/>
</dbReference>
<evidence type="ECO:0000256" key="2">
    <source>
        <dbReference type="ARBA" id="ARBA00005658"/>
    </source>
</evidence>
<feature type="transmembrane region" description="Helical" evidence="8">
    <location>
        <begin position="53"/>
        <end position="72"/>
    </location>
</feature>
<gene>
    <name evidence="9" type="ORF">DU505_06280</name>
</gene>
<dbReference type="EMBL" id="QPII01000003">
    <property type="protein sequence ID" value="RCV90538.1"/>
    <property type="molecule type" value="Genomic_DNA"/>
</dbReference>
<feature type="transmembrane region" description="Helical" evidence="8">
    <location>
        <begin position="92"/>
        <end position="113"/>
    </location>
</feature>
<feature type="transmembrane region" description="Helical" evidence="8">
    <location>
        <begin position="148"/>
        <end position="168"/>
    </location>
</feature>
<feature type="transmembrane region" description="Helical" evidence="8">
    <location>
        <begin position="460"/>
        <end position="482"/>
    </location>
</feature>
<evidence type="ECO:0000256" key="6">
    <source>
        <dbReference type="ARBA" id="ARBA00022989"/>
    </source>
</evidence>
<keyword evidence="10" id="KW-1185">Reference proteome</keyword>
<keyword evidence="7 8" id="KW-0472">Membrane</keyword>
<dbReference type="AlphaFoldDB" id="A0A368U0J8"/>
<dbReference type="PANTHER" id="PTHR30047">
    <property type="entry name" value="HIGH-AFFINITY CHOLINE TRANSPORT PROTEIN-RELATED"/>
    <property type="match status" value="1"/>
</dbReference>
<comment type="similarity">
    <text evidence="2">Belongs to the BCCT transporter (TC 2.A.15) family.</text>
</comment>
<dbReference type="OrthoDB" id="9775735at2"/>
<evidence type="ECO:0000313" key="9">
    <source>
        <dbReference type="EMBL" id="RCV90538.1"/>
    </source>
</evidence>
<feature type="transmembrane region" description="Helical" evidence="8">
    <location>
        <begin position="232"/>
        <end position="253"/>
    </location>
</feature>
<comment type="caution">
    <text evidence="9">The sequence shown here is derived from an EMBL/GenBank/DDBJ whole genome shotgun (WGS) entry which is preliminary data.</text>
</comment>
<feature type="transmembrane region" description="Helical" evidence="8">
    <location>
        <begin position="12"/>
        <end position="33"/>
    </location>
</feature>
<organism evidence="9 10">
    <name type="scientific">Billgrantia montanilacus</name>
    <dbReference type="NCBI Taxonomy" id="2282305"/>
    <lineage>
        <taxon>Bacteria</taxon>
        <taxon>Pseudomonadati</taxon>
        <taxon>Pseudomonadota</taxon>
        <taxon>Gammaproteobacteria</taxon>
        <taxon>Oceanospirillales</taxon>
        <taxon>Halomonadaceae</taxon>
        <taxon>Billgrantia</taxon>
    </lineage>
</organism>
<evidence type="ECO:0000256" key="5">
    <source>
        <dbReference type="ARBA" id="ARBA00022692"/>
    </source>
</evidence>
<evidence type="ECO:0000256" key="4">
    <source>
        <dbReference type="ARBA" id="ARBA00022475"/>
    </source>
</evidence>
<protein>
    <submittedName>
        <fullName evidence="9">BCCT family transporter</fullName>
    </submittedName>
</protein>
<dbReference type="Proteomes" id="UP000252405">
    <property type="component" value="Unassembled WGS sequence"/>
</dbReference>
<comment type="subcellular location">
    <subcellularLocation>
        <location evidence="1">Cell membrane</location>
        <topology evidence="1">Multi-pass membrane protein</topology>
    </subcellularLocation>
</comment>
<feature type="transmembrane region" description="Helical" evidence="8">
    <location>
        <begin position="403"/>
        <end position="433"/>
    </location>
</feature>
<evidence type="ECO:0000256" key="1">
    <source>
        <dbReference type="ARBA" id="ARBA00004651"/>
    </source>
</evidence>